<dbReference type="SUPFAM" id="SSF47384">
    <property type="entry name" value="Homodimeric domain of signal transducing histidine kinase"/>
    <property type="match status" value="1"/>
</dbReference>
<keyword evidence="10 12" id="KW-0472">Membrane</keyword>
<evidence type="ECO:0000256" key="1">
    <source>
        <dbReference type="ARBA" id="ARBA00000085"/>
    </source>
</evidence>
<keyword evidence="4" id="KW-0597">Phosphoprotein</keyword>
<evidence type="ECO:0000256" key="6">
    <source>
        <dbReference type="ARBA" id="ARBA00022692"/>
    </source>
</evidence>
<dbReference type="InterPro" id="IPR004358">
    <property type="entry name" value="Sig_transdc_His_kin-like_C"/>
</dbReference>
<feature type="region of interest" description="Disordered" evidence="11">
    <location>
        <begin position="46"/>
        <end position="72"/>
    </location>
</feature>
<evidence type="ECO:0000256" key="5">
    <source>
        <dbReference type="ARBA" id="ARBA00022679"/>
    </source>
</evidence>
<dbReference type="InterPro" id="IPR036890">
    <property type="entry name" value="HATPase_C_sf"/>
</dbReference>
<evidence type="ECO:0000256" key="4">
    <source>
        <dbReference type="ARBA" id="ARBA00022553"/>
    </source>
</evidence>
<dbReference type="SMART" id="SM00388">
    <property type="entry name" value="HisKA"/>
    <property type="match status" value="1"/>
</dbReference>
<evidence type="ECO:0000313" key="15">
    <source>
        <dbReference type="EMBL" id="CAB4883523.1"/>
    </source>
</evidence>
<dbReference type="Gene3D" id="6.10.340.10">
    <property type="match status" value="1"/>
</dbReference>
<dbReference type="GO" id="GO:0005886">
    <property type="term" value="C:plasma membrane"/>
    <property type="evidence" value="ECO:0007669"/>
    <property type="project" value="TreeGrafter"/>
</dbReference>
<dbReference type="InterPro" id="IPR003661">
    <property type="entry name" value="HisK_dim/P_dom"/>
</dbReference>
<dbReference type="InterPro" id="IPR005467">
    <property type="entry name" value="His_kinase_dom"/>
</dbReference>
<gene>
    <name evidence="15" type="ORF">UFOPK3376_01805</name>
</gene>
<evidence type="ECO:0000256" key="12">
    <source>
        <dbReference type="SAM" id="Phobius"/>
    </source>
</evidence>
<dbReference type="InterPro" id="IPR036097">
    <property type="entry name" value="HisK_dim/P_sf"/>
</dbReference>
<organism evidence="15">
    <name type="scientific">freshwater metagenome</name>
    <dbReference type="NCBI Taxonomy" id="449393"/>
    <lineage>
        <taxon>unclassified sequences</taxon>
        <taxon>metagenomes</taxon>
        <taxon>ecological metagenomes</taxon>
    </lineage>
</organism>
<keyword evidence="6 12" id="KW-0812">Transmembrane</keyword>
<feature type="domain" description="Histidine kinase" evidence="13">
    <location>
        <begin position="242"/>
        <end position="447"/>
    </location>
</feature>
<dbReference type="CDD" id="cd00082">
    <property type="entry name" value="HisKA"/>
    <property type="match status" value="1"/>
</dbReference>
<dbReference type="InterPro" id="IPR050428">
    <property type="entry name" value="TCS_sensor_his_kinase"/>
</dbReference>
<feature type="transmembrane region" description="Helical" evidence="12">
    <location>
        <begin position="161"/>
        <end position="180"/>
    </location>
</feature>
<dbReference type="PRINTS" id="PR00344">
    <property type="entry name" value="BCTRLSENSOR"/>
</dbReference>
<feature type="domain" description="HAMP" evidence="14">
    <location>
        <begin position="181"/>
        <end position="234"/>
    </location>
</feature>
<evidence type="ECO:0000256" key="10">
    <source>
        <dbReference type="ARBA" id="ARBA00023136"/>
    </source>
</evidence>
<dbReference type="PROSITE" id="PS50885">
    <property type="entry name" value="HAMP"/>
    <property type="match status" value="1"/>
</dbReference>
<keyword evidence="8 12" id="KW-1133">Transmembrane helix</keyword>
<evidence type="ECO:0000256" key="3">
    <source>
        <dbReference type="ARBA" id="ARBA00012438"/>
    </source>
</evidence>
<dbReference type="GO" id="GO:0000155">
    <property type="term" value="F:phosphorelay sensor kinase activity"/>
    <property type="evidence" value="ECO:0007669"/>
    <property type="project" value="InterPro"/>
</dbReference>
<dbReference type="SMART" id="SM00304">
    <property type="entry name" value="HAMP"/>
    <property type="match status" value="1"/>
</dbReference>
<evidence type="ECO:0000256" key="9">
    <source>
        <dbReference type="ARBA" id="ARBA00023012"/>
    </source>
</evidence>
<keyword evidence="5" id="KW-0808">Transferase</keyword>
<dbReference type="SMART" id="SM00387">
    <property type="entry name" value="HATPase_c"/>
    <property type="match status" value="1"/>
</dbReference>
<dbReference type="PANTHER" id="PTHR45436">
    <property type="entry name" value="SENSOR HISTIDINE KINASE YKOH"/>
    <property type="match status" value="1"/>
</dbReference>
<evidence type="ECO:0000256" key="2">
    <source>
        <dbReference type="ARBA" id="ARBA00004370"/>
    </source>
</evidence>
<accession>A0A6J7EVV1</accession>
<dbReference type="InterPro" id="IPR003660">
    <property type="entry name" value="HAMP_dom"/>
</dbReference>
<evidence type="ECO:0000256" key="7">
    <source>
        <dbReference type="ARBA" id="ARBA00022777"/>
    </source>
</evidence>
<dbReference type="SUPFAM" id="SSF158472">
    <property type="entry name" value="HAMP domain-like"/>
    <property type="match status" value="1"/>
</dbReference>
<keyword evidence="7" id="KW-0418">Kinase</keyword>
<evidence type="ECO:0000259" key="13">
    <source>
        <dbReference type="PROSITE" id="PS50109"/>
    </source>
</evidence>
<dbReference type="Pfam" id="PF02518">
    <property type="entry name" value="HATPase_c"/>
    <property type="match status" value="1"/>
</dbReference>
<proteinExistence type="predicted"/>
<dbReference type="EMBL" id="CAFBLP010000045">
    <property type="protein sequence ID" value="CAB4883523.1"/>
    <property type="molecule type" value="Genomic_DNA"/>
</dbReference>
<dbReference type="SUPFAM" id="SSF55874">
    <property type="entry name" value="ATPase domain of HSP90 chaperone/DNA topoisomerase II/histidine kinase"/>
    <property type="match status" value="1"/>
</dbReference>
<dbReference type="PANTHER" id="PTHR45436:SF5">
    <property type="entry name" value="SENSOR HISTIDINE KINASE TRCS"/>
    <property type="match status" value="1"/>
</dbReference>
<dbReference type="PROSITE" id="PS50109">
    <property type="entry name" value="HIS_KIN"/>
    <property type="match status" value="1"/>
</dbReference>
<dbReference type="Pfam" id="PF00672">
    <property type="entry name" value="HAMP"/>
    <property type="match status" value="1"/>
</dbReference>
<dbReference type="EC" id="2.7.13.3" evidence="3"/>
<dbReference type="InterPro" id="IPR003594">
    <property type="entry name" value="HATPase_dom"/>
</dbReference>
<comment type="subcellular location">
    <subcellularLocation>
        <location evidence="2">Membrane</location>
    </subcellularLocation>
</comment>
<evidence type="ECO:0000256" key="11">
    <source>
        <dbReference type="SAM" id="MobiDB-lite"/>
    </source>
</evidence>
<protein>
    <recommendedName>
        <fullName evidence="3">histidine kinase</fullName>
        <ecNumber evidence="3">2.7.13.3</ecNumber>
    </recommendedName>
</protein>
<comment type="catalytic activity">
    <reaction evidence="1">
        <text>ATP + protein L-histidine = ADP + protein N-phospho-L-histidine.</text>
        <dbReference type="EC" id="2.7.13.3"/>
    </reaction>
</comment>
<sequence length="452" mass="47584">MTLRAKLALVLAALAGMAAVAVGLLSYDATSTRMLAEIDRTLLNSSRARDDGDGDTVGGAQPATRPGRNPFGRLPQGGIEVIQLLDATGTIVLLTNGVTLPVNDAELAVAVNGTGEVLRTVTGSDGREFRVRTQPIPGGARQFGRDLTEMNRVLHDLRARILLVGGVAVLLAAFAGWLAARGLTKSLSALTHAAGEVSTTGRLDIDVTTAGRDEVGRLGTAFSTMLGALNRSREEQRRLVQDAGHELRTPLTSLRTNVDVLRRHADMPADMKDKVLDDLDIEVAELSALVEEVVAVGSGRNADESVTRVALSDVVESAVGRVGRRTGRVIEITSDDSTVLAQRSSLERAITNLLDNAAKFDQTERPISITVRHGRVAVRDHGPGIAEADLEHVFDRFYRAVSARSQPGSGLGLSIVTEVAVALGGTTFAENHPDGGAIVGFTLPLAGSGPLT</sequence>
<dbReference type="CDD" id="cd06225">
    <property type="entry name" value="HAMP"/>
    <property type="match status" value="1"/>
</dbReference>
<name>A0A6J7EVV1_9ZZZZ</name>
<keyword evidence="9" id="KW-0902">Two-component regulatory system</keyword>
<dbReference type="AlphaFoldDB" id="A0A6J7EVV1"/>
<evidence type="ECO:0000256" key="8">
    <source>
        <dbReference type="ARBA" id="ARBA00022989"/>
    </source>
</evidence>
<dbReference type="Pfam" id="PF00512">
    <property type="entry name" value="HisKA"/>
    <property type="match status" value="1"/>
</dbReference>
<dbReference type="Gene3D" id="1.10.287.130">
    <property type="match status" value="1"/>
</dbReference>
<evidence type="ECO:0000259" key="14">
    <source>
        <dbReference type="PROSITE" id="PS50885"/>
    </source>
</evidence>
<reference evidence="15" key="1">
    <citation type="submission" date="2020-05" db="EMBL/GenBank/DDBJ databases">
        <authorList>
            <person name="Chiriac C."/>
            <person name="Salcher M."/>
            <person name="Ghai R."/>
            <person name="Kavagutti S V."/>
        </authorList>
    </citation>
    <scope>NUCLEOTIDE SEQUENCE</scope>
</reference>
<dbReference type="CDD" id="cd00075">
    <property type="entry name" value="HATPase"/>
    <property type="match status" value="1"/>
</dbReference>
<dbReference type="Gene3D" id="3.30.565.10">
    <property type="entry name" value="Histidine kinase-like ATPase, C-terminal domain"/>
    <property type="match status" value="1"/>
</dbReference>